<name>A0ABY7AXB9_9PSEU</name>
<evidence type="ECO:0000313" key="8">
    <source>
        <dbReference type="EMBL" id="WAL64596.1"/>
    </source>
</evidence>
<dbReference type="PRINTS" id="PR00368">
    <property type="entry name" value="FADPNR"/>
</dbReference>
<feature type="region of interest" description="Disordered" evidence="5">
    <location>
        <begin position="389"/>
        <end position="418"/>
    </location>
</feature>
<sequence length="418" mass="44026">MERLVVVGASLAGLRAVESARRTGFTGRITLVGAEEHLPYDRPPLSKAFLDAGHDGVATPFRDADELTGELGVELRLGTPAEALDLAEREVVVGGRPVPYDALVIATGAGPRPFPPGEGIAGVHALRTVSDAVAIRAALDAGARTVVIGAGFIGSEVASAARKRGLAVTVVEALELPLTRSIGPVAGTVCAELHRAGGTDLRLGTGVAGIEAENGRVTGVRLDEGTMLPADLVVAGIGALPATGWLHGSGLRLHERDGGVVCDATLWTGAPGVYAAGDVAHAVNPLFDGDLMRLEHWTNAAEQGAAAARHALDPASARPLDSVPYFWSDWYGHRLQFVGTPVADEVCTAEPERKGFAALYRRGDRIVGALTVDRPRDIMKYRRRIVERDEWTGTPTGKKHETSSDQPVHHDRPGTGRR</sequence>
<keyword evidence="3" id="KW-0274">FAD</keyword>
<organism evidence="8 9">
    <name type="scientific">Amycolatopsis cynarae</name>
    <dbReference type="NCBI Taxonomy" id="2995223"/>
    <lineage>
        <taxon>Bacteria</taxon>
        <taxon>Bacillati</taxon>
        <taxon>Actinomycetota</taxon>
        <taxon>Actinomycetes</taxon>
        <taxon>Pseudonocardiales</taxon>
        <taxon>Pseudonocardiaceae</taxon>
        <taxon>Amycolatopsis</taxon>
    </lineage>
</organism>
<accession>A0ABY7AXB9</accession>
<dbReference type="Pfam" id="PF14759">
    <property type="entry name" value="Reductase_C"/>
    <property type="match status" value="1"/>
</dbReference>
<dbReference type="SUPFAM" id="SSF51905">
    <property type="entry name" value="FAD/NAD(P)-binding domain"/>
    <property type="match status" value="1"/>
</dbReference>
<evidence type="ECO:0000256" key="3">
    <source>
        <dbReference type="ARBA" id="ARBA00022827"/>
    </source>
</evidence>
<keyword evidence="4" id="KW-0560">Oxidoreductase</keyword>
<evidence type="ECO:0000256" key="2">
    <source>
        <dbReference type="ARBA" id="ARBA00022630"/>
    </source>
</evidence>
<comment type="cofactor">
    <cofactor evidence="1">
        <name>FAD</name>
        <dbReference type="ChEBI" id="CHEBI:57692"/>
    </cofactor>
</comment>
<feature type="compositionally biased region" description="Basic and acidic residues" evidence="5">
    <location>
        <begin position="398"/>
        <end position="418"/>
    </location>
</feature>
<dbReference type="SUPFAM" id="SSF55424">
    <property type="entry name" value="FAD/NAD-linked reductases, dimerisation (C-terminal) domain"/>
    <property type="match status" value="1"/>
</dbReference>
<keyword evidence="2" id="KW-0285">Flavoprotein</keyword>
<dbReference type="Proteomes" id="UP001163203">
    <property type="component" value="Chromosome"/>
</dbReference>
<evidence type="ECO:0000256" key="4">
    <source>
        <dbReference type="ARBA" id="ARBA00023002"/>
    </source>
</evidence>
<proteinExistence type="predicted"/>
<evidence type="ECO:0000313" key="9">
    <source>
        <dbReference type="Proteomes" id="UP001163203"/>
    </source>
</evidence>
<protein>
    <submittedName>
        <fullName evidence="8">FAD-dependent oxidoreductase</fullName>
    </submittedName>
</protein>
<dbReference type="Gene3D" id="3.30.390.30">
    <property type="match status" value="1"/>
</dbReference>
<feature type="domain" description="FAD/NAD(P)-binding" evidence="6">
    <location>
        <begin position="3"/>
        <end position="304"/>
    </location>
</feature>
<dbReference type="InterPro" id="IPR036188">
    <property type="entry name" value="FAD/NAD-bd_sf"/>
</dbReference>
<dbReference type="InterPro" id="IPR050446">
    <property type="entry name" value="FAD-oxidoreductase/Apoptosis"/>
</dbReference>
<dbReference type="PRINTS" id="PR00411">
    <property type="entry name" value="PNDRDTASEI"/>
</dbReference>
<dbReference type="PANTHER" id="PTHR43557:SF2">
    <property type="entry name" value="RIESKE DOMAIN-CONTAINING PROTEIN-RELATED"/>
    <property type="match status" value="1"/>
</dbReference>
<dbReference type="EMBL" id="CP113836">
    <property type="protein sequence ID" value="WAL64596.1"/>
    <property type="molecule type" value="Genomic_DNA"/>
</dbReference>
<feature type="domain" description="Reductase C-terminal" evidence="7">
    <location>
        <begin position="325"/>
        <end position="388"/>
    </location>
</feature>
<evidence type="ECO:0000256" key="5">
    <source>
        <dbReference type="SAM" id="MobiDB-lite"/>
    </source>
</evidence>
<dbReference type="InterPro" id="IPR023753">
    <property type="entry name" value="FAD/NAD-binding_dom"/>
</dbReference>
<keyword evidence="9" id="KW-1185">Reference proteome</keyword>
<dbReference type="Pfam" id="PF07992">
    <property type="entry name" value="Pyr_redox_2"/>
    <property type="match status" value="1"/>
</dbReference>
<dbReference type="Gene3D" id="3.50.50.60">
    <property type="entry name" value="FAD/NAD(P)-binding domain"/>
    <property type="match status" value="2"/>
</dbReference>
<dbReference type="InterPro" id="IPR028202">
    <property type="entry name" value="Reductase_C"/>
</dbReference>
<reference evidence="8" key="1">
    <citation type="submission" date="2022-11" db="EMBL/GenBank/DDBJ databases">
        <authorList>
            <person name="Mo P."/>
        </authorList>
    </citation>
    <scope>NUCLEOTIDE SEQUENCE</scope>
    <source>
        <strain evidence="8">HUAS 11-8</strain>
    </source>
</reference>
<evidence type="ECO:0000259" key="7">
    <source>
        <dbReference type="Pfam" id="PF14759"/>
    </source>
</evidence>
<dbReference type="InterPro" id="IPR016156">
    <property type="entry name" value="FAD/NAD-linked_Rdtase_dimer_sf"/>
</dbReference>
<evidence type="ECO:0000259" key="6">
    <source>
        <dbReference type="Pfam" id="PF07992"/>
    </source>
</evidence>
<evidence type="ECO:0000256" key="1">
    <source>
        <dbReference type="ARBA" id="ARBA00001974"/>
    </source>
</evidence>
<gene>
    <name evidence="8" type="ORF">ORV05_27060</name>
</gene>
<dbReference type="PANTHER" id="PTHR43557">
    <property type="entry name" value="APOPTOSIS-INDUCING FACTOR 1"/>
    <property type="match status" value="1"/>
</dbReference>
<dbReference type="RefSeq" id="WP_268754817.1">
    <property type="nucleotide sequence ID" value="NZ_CP113836.1"/>
</dbReference>